<dbReference type="Gene3D" id="3.40.50.720">
    <property type="entry name" value="NAD(P)-binding Rossmann-like Domain"/>
    <property type="match status" value="1"/>
</dbReference>
<feature type="region of interest" description="Disordered" evidence="9">
    <location>
        <begin position="1254"/>
        <end position="1369"/>
    </location>
</feature>
<feature type="compositionally biased region" description="Polar residues" evidence="9">
    <location>
        <begin position="607"/>
        <end position="616"/>
    </location>
</feature>
<dbReference type="InterPro" id="IPR041734">
    <property type="entry name" value="NAGK-fArgBP"/>
</dbReference>
<feature type="compositionally biased region" description="Basic and acidic residues" evidence="9">
    <location>
        <begin position="312"/>
        <end position="322"/>
    </location>
</feature>
<feature type="compositionally biased region" description="Polar residues" evidence="9">
    <location>
        <begin position="1307"/>
        <end position="1316"/>
    </location>
</feature>
<evidence type="ECO:0000259" key="11">
    <source>
        <dbReference type="PROSITE" id="PS51731"/>
    </source>
</evidence>
<keyword evidence="6" id="KW-0418">Kinase</keyword>
<feature type="compositionally biased region" description="Polar residues" evidence="9">
    <location>
        <begin position="101"/>
        <end position="117"/>
    </location>
</feature>
<dbReference type="CDD" id="cd04252">
    <property type="entry name" value="AAK_NAGK-fArgBP"/>
    <property type="match status" value="1"/>
</dbReference>
<feature type="compositionally biased region" description="Low complexity" evidence="9">
    <location>
        <begin position="325"/>
        <end position="334"/>
    </location>
</feature>
<feature type="compositionally biased region" description="Basic residues" evidence="9">
    <location>
        <begin position="816"/>
        <end position="828"/>
    </location>
</feature>
<feature type="region of interest" description="Disordered" evidence="9">
    <location>
        <begin position="26"/>
        <end position="249"/>
    </location>
</feature>
<evidence type="ECO:0000256" key="1">
    <source>
        <dbReference type="ARBA" id="ARBA00004828"/>
    </source>
</evidence>
<evidence type="ECO:0000256" key="4">
    <source>
        <dbReference type="ARBA" id="ARBA00022679"/>
    </source>
</evidence>
<keyword evidence="8" id="KW-0863">Zinc-finger</keyword>
<feature type="region of interest" description="Disordered" evidence="9">
    <location>
        <begin position="860"/>
        <end position="934"/>
    </location>
</feature>
<dbReference type="InterPro" id="IPR036393">
    <property type="entry name" value="AceGlu_kinase-like_sf"/>
</dbReference>
<dbReference type="Pfam" id="PF00696">
    <property type="entry name" value="AA_kinase"/>
    <property type="match status" value="1"/>
</dbReference>
<feature type="compositionally biased region" description="Low complexity" evidence="9">
    <location>
        <begin position="1214"/>
        <end position="1223"/>
    </location>
</feature>
<feature type="compositionally biased region" description="Low complexity" evidence="9">
    <location>
        <begin position="343"/>
        <end position="356"/>
    </location>
</feature>
<feature type="compositionally biased region" description="Basic and acidic residues" evidence="9">
    <location>
        <begin position="561"/>
        <end position="580"/>
    </location>
</feature>
<feature type="compositionally biased region" description="Polar residues" evidence="9">
    <location>
        <begin position="268"/>
        <end position="279"/>
    </location>
</feature>
<feature type="compositionally biased region" description="Pro residues" evidence="9">
    <location>
        <begin position="202"/>
        <end position="215"/>
    </location>
</feature>
<feature type="region of interest" description="Disordered" evidence="9">
    <location>
        <begin position="312"/>
        <end position="361"/>
    </location>
</feature>
<keyword evidence="8" id="KW-0479">Metal-binding</keyword>
<feature type="domain" description="N-acetyltransferase" evidence="11">
    <location>
        <begin position="1817"/>
        <end position="1971"/>
    </location>
</feature>
<evidence type="ECO:0008006" key="14">
    <source>
        <dbReference type="Google" id="ProtNLM"/>
    </source>
</evidence>
<feature type="compositionally biased region" description="Polar residues" evidence="9">
    <location>
        <begin position="829"/>
        <end position="845"/>
    </location>
</feature>
<accession>A0ABR3ACL1</accession>
<dbReference type="EMBL" id="JBBXMP010000004">
    <property type="protein sequence ID" value="KAL0071074.1"/>
    <property type="molecule type" value="Genomic_DNA"/>
</dbReference>
<evidence type="ECO:0000313" key="13">
    <source>
        <dbReference type="Proteomes" id="UP001437256"/>
    </source>
</evidence>
<keyword evidence="3" id="KW-0028">Amino-acid biosynthesis</keyword>
<dbReference type="InterPro" id="IPR001048">
    <property type="entry name" value="Asp/Glu/Uridylate_kinase"/>
</dbReference>
<reference evidence="12 13" key="1">
    <citation type="submission" date="2024-05" db="EMBL/GenBank/DDBJ databases">
        <title>A draft genome resource for the thread blight pathogen Marasmius tenuissimus strain MS-2.</title>
        <authorList>
            <person name="Yulfo-Soto G.E."/>
            <person name="Baruah I.K."/>
            <person name="Amoako-Attah I."/>
            <person name="Bukari Y."/>
            <person name="Meinhardt L.W."/>
            <person name="Bailey B.A."/>
            <person name="Cohen S.P."/>
        </authorList>
    </citation>
    <scope>NUCLEOTIDE SEQUENCE [LARGE SCALE GENOMIC DNA]</scope>
    <source>
        <strain evidence="12 13">MS-2</strain>
    </source>
</reference>
<feature type="region of interest" description="Disordered" evidence="9">
    <location>
        <begin position="391"/>
        <end position="466"/>
    </location>
</feature>
<comment type="caution">
    <text evidence="12">The sequence shown here is derived from an EMBL/GenBank/DDBJ whole genome shotgun (WGS) entry which is preliminary data.</text>
</comment>
<evidence type="ECO:0000313" key="12">
    <source>
        <dbReference type="EMBL" id="KAL0071074.1"/>
    </source>
</evidence>
<keyword evidence="5" id="KW-0547">Nucleotide-binding</keyword>
<dbReference type="InterPro" id="IPR001841">
    <property type="entry name" value="Znf_RING"/>
</dbReference>
<dbReference type="PROSITE" id="PS50089">
    <property type="entry name" value="ZF_RING_2"/>
    <property type="match status" value="1"/>
</dbReference>
<dbReference type="Gene3D" id="3.40.630.30">
    <property type="match status" value="1"/>
</dbReference>
<feature type="region of interest" description="Disordered" evidence="9">
    <location>
        <begin position="661"/>
        <end position="697"/>
    </location>
</feature>
<dbReference type="PANTHER" id="PTHR23342">
    <property type="entry name" value="N-ACETYLGLUTAMATE SYNTHASE"/>
    <property type="match status" value="1"/>
</dbReference>
<organism evidence="12 13">
    <name type="scientific">Marasmius tenuissimus</name>
    <dbReference type="NCBI Taxonomy" id="585030"/>
    <lineage>
        <taxon>Eukaryota</taxon>
        <taxon>Fungi</taxon>
        <taxon>Dikarya</taxon>
        <taxon>Basidiomycota</taxon>
        <taxon>Agaricomycotina</taxon>
        <taxon>Agaricomycetes</taxon>
        <taxon>Agaricomycetidae</taxon>
        <taxon>Agaricales</taxon>
        <taxon>Marasmiineae</taxon>
        <taxon>Marasmiaceae</taxon>
        <taxon>Marasmius</taxon>
    </lineage>
</organism>
<dbReference type="PANTHER" id="PTHR23342:SF0">
    <property type="entry name" value="N-ACETYLGLUTAMATE SYNTHASE, MITOCHONDRIAL"/>
    <property type="match status" value="1"/>
</dbReference>
<evidence type="ECO:0000256" key="2">
    <source>
        <dbReference type="ARBA" id="ARBA00022571"/>
    </source>
</evidence>
<feature type="region of interest" description="Disordered" evidence="9">
    <location>
        <begin position="970"/>
        <end position="1008"/>
    </location>
</feature>
<name>A0ABR3ACL1_9AGAR</name>
<dbReference type="InterPro" id="IPR000534">
    <property type="entry name" value="Semialdehyde_DH_NAD-bd"/>
</dbReference>
<dbReference type="SUPFAM" id="SSF51735">
    <property type="entry name" value="NAD(P)-binding Rossmann-fold domains"/>
    <property type="match status" value="1"/>
</dbReference>
<feature type="compositionally biased region" description="Basic and acidic residues" evidence="9">
    <location>
        <begin position="592"/>
        <end position="602"/>
    </location>
</feature>
<dbReference type="Proteomes" id="UP001437256">
    <property type="component" value="Unassembled WGS sequence"/>
</dbReference>
<dbReference type="Pfam" id="PF13639">
    <property type="entry name" value="zf-RING_2"/>
    <property type="match status" value="1"/>
</dbReference>
<dbReference type="SMART" id="SM00859">
    <property type="entry name" value="Semialdhyde_dh"/>
    <property type="match status" value="1"/>
</dbReference>
<keyword evidence="4" id="KW-0808">Transferase</keyword>
<dbReference type="Gene3D" id="3.30.40.10">
    <property type="entry name" value="Zinc/RING finger domain, C3HC4 (zinc finger)"/>
    <property type="match status" value="1"/>
</dbReference>
<evidence type="ECO:0000256" key="6">
    <source>
        <dbReference type="ARBA" id="ARBA00022777"/>
    </source>
</evidence>
<dbReference type="SUPFAM" id="SSF53633">
    <property type="entry name" value="Carbamate kinase-like"/>
    <property type="match status" value="1"/>
</dbReference>
<dbReference type="InterPro" id="IPR006855">
    <property type="entry name" value="Vertebrate-like_GNAT_dom"/>
</dbReference>
<keyword evidence="13" id="KW-1185">Reference proteome</keyword>
<sequence>MSSSYPPQLHLTLPTNTTSFKRSFDQFGFDLDSPVGNAEAGSSSSGSHGAGSSGSRNERNKRPRSTSSLSDGGDSLSSGSTFASGSSDTSLSEGNEPEAGPSTSTTAALSPNRSVTSHILGAMSFEPPRLPTPDIQDIEMPDYPLNGGQNEVEGLTEPTSSSESPGGESTTSSEHSYSTSLERLDDLESQTYNVLSPRSSVPRPPTPPPTLPPLSLPDDQTPLHANVMPFLENASLPSPALSGGRTNTTPSLSAAHVLNSYHAIATRGPSSQTGVVSRSSDPDPIPAADPTGGRYSLSDSLEQLLNRDDLSSFDLDMRRPTRTDSSSGSRNRSSFVAPRVDFSDTSGSSSHPTSFPFMPSTSFVRRSGSLNSAPTRSESPWRQMLNVHMPNREQERSQPSRPPANRENSASQYLHSSRESPSLTLNTHPTTPLNPFSYRIPPSSSRPELPLPPRRQSSSTSNSADLARWFEHTDYTDSPNREHPLFGRERASHRTGAIGGMATDDDHAEPHFRVYSSAVDDYESTVPGLRARVMENRRSSANAEPNVRRQHRAPPSLESLMARESEETSESELRDLPGESRRRRYIEQGLLDPRETAARSYEEGVFPSTSNVTPLHQSRADERRWRFSWTNPFADLDDEDDPTPLSESERIYRASRRLNRPVPRPLSTSDRGQSFPDLFLPGDNIPGADISTGTARPRRYRSRYSGVLAGSTSLFSENAAELRRRNDRELIDRLRRASNSGDYNWGPPSDDEFDGEVLGTRTSFGRAGGNMGGSHTDTDPWSPVLPPLSHHRPRSPSPPVMPRAMTELLSQSERPSRHHSVAMHHPRSSRSTQGMSNVRRNNSPWYLNTEIPRHDLMESYDVTNPSRDRSREPQQAQSAYVSRFSDDYSRRYGTRPSRSPSRGDHSAPTTRSPRWSSFDESRRDSPAIFDSQSSSISDIARTITSNDYALSLFSHTPDISSADLDAEMVTDTSEVYSPPNPPSIPPPDLGSTLFDSEDPPDVSPLSRSPALPAFTRIVPPLDTRNEVNSAAAPRLERSPSPISPIEFAPYLPLPTSSRFRGDNQDIGHASFGPIGNGGIDLQGFAPGPYRNTLQRLVERGRLYGNSNPPSIPPLPFENPVSSSRALPQAVPNHLTSRERFVSSQPQSNRHSTDRLPHPSTQTSRTQPTLRAAQRRRFLGNGLTAADPQPRSSDDLHRHLTSHSRLDIALPDPEPSLSESTSSELRGLDHALHVLRQDGLSDHRSQQLIERYHRQRRESAEANASGGGNSQVLSGLWGTLEEDRPGRWDGDRSSIEDRHFPRGPRGATSGNSASASITDDMGGFVSLPGFPHRRRPASNSPTRRERSAMPEARPPPFGRGRAFGSRLGRHRPTYGDADNDFVTLTDLLRRRTGRGTFSLGDFMRDEDFDGSYETLISLESALGEVKTRATPDHIISGLETALYKDWASDESDKRCPICLDDYKSTDQVLKLPECTHWLHKPCLEQWLKGANTCPVCRERSVAVKRQAALTAVKARKPGSVRTIQSVAQTDRDTITRLLYSLGSKREVERHLRIFSSSSHPSQPAKFAVIKVGGAVFDNLDELALSLSFLYRVGLYPVVLHGAGPQMNQLIEQAGVVPDYIDGIRVTDAKTLQVARRVFLEQNLKLVGALEALGTRARPITSGVFTADYLDKDKYGLVGKITKVDKRPIEAAIRAGALPILTSLAESSDGQILNVNADIAAGELAKEFEPMKIVFLNEKGGLFHGVTGEKISVINLDEEYDTLMKEPWVKYGTKLKLREFKELLDYLPRTSSVAVISAAHLQKELFTDDGAGTLIRRGYKLFKHDSIEGIGADRFRQVVHDRDPEVLSGEQSVTGVLNELQKTPYTIYGDEPMDVIATVSHPAGETPVMTKLLASRSGILNNVVDNVFNAIKKDHRRLFWTAQVDDENRSWHFERADGSFTRAGKSLFWYGVQDVKEVEKIIRDFEARGRIDRSYLPVGPSAHPHKAAGTSALGGARPFSTLARRSVPGSFRGYATSAGSSNTPVSTEIKRLGLIGARGFTGQALTSLISEHPYLNLTHVSSRQMAGYPLTSYKKAAVDYSNLSPEDVERMEKDGEVDAWVMALPNGACKPFVDAVDRGSKERATEGSVVVDLGADYRFENGWTYGLPGEAPSATV</sequence>
<dbReference type="NCBIfam" id="TIGR00761">
    <property type="entry name" value="argB"/>
    <property type="match status" value="1"/>
</dbReference>
<feature type="compositionally biased region" description="Low complexity" evidence="9">
    <location>
        <begin position="153"/>
        <end position="181"/>
    </location>
</feature>
<dbReference type="CDD" id="cd24149">
    <property type="entry name" value="AGPR_N_ARG5_6_like"/>
    <property type="match status" value="1"/>
</dbReference>
<evidence type="ECO:0000256" key="3">
    <source>
        <dbReference type="ARBA" id="ARBA00022605"/>
    </source>
</evidence>
<protein>
    <recommendedName>
        <fullName evidence="14">Acetylglutamate kinase</fullName>
    </recommendedName>
</protein>
<evidence type="ECO:0000256" key="5">
    <source>
        <dbReference type="ARBA" id="ARBA00022741"/>
    </source>
</evidence>
<dbReference type="SMART" id="SM00184">
    <property type="entry name" value="RING"/>
    <property type="match status" value="1"/>
</dbReference>
<feature type="region of interest" description="Disordered" evidence="9">
    <location>
        <begin position="1104"/>
        <end position="1170"/>
    </location>
</feature>
<keyword evidence="7" id="KW-0067">ATP-binding</keyword>
<dbReference type="InterPro" id="IPR004662">
    <property type="entry name" value="AcgluKinase_fam"/>
</dbReference>
<feature type="compositionally biased region" description="Low complexity" evidence="9">
    <location>
        <begin position="420"/>
        <end position="459"/>
    </location>
</feature>
<gene>
    <name evidence="12" type="ORF">AAF712_001632</name>
</gene>
<dbReference type="Pfam" id="PF04768">
    <property type="entry name" value="NAT"/>
    <property type="match status" value="1"/>
</dbReference>
<evidence type="ECO:0000256" key="9">
    <source>
        <dbReference type="SAM" id="MobiDB-lite"/>
    </source>
</evidence>
<feature type="compositionally biased region" description="Pro residues" evidence="9">
    <location>
        <begin position="978"/>
        <end position="988"/>
    </location>
</feature>
<feature type="compositionally biased region" description="Polar residues" evidence="9">
    <location>
        <begin position="1158"/>
        <end position="1168"/>
    </location>
</feature>
<feature type="compositionally biased region" description="Low complexity" evidence="9">
    <location>
        <begin position="65"/>
        <end position="92"/>
    </location>
</feature>
<feature type="region of interest" description="Disordered" evidence="9">
    <location>
        <begin position="538"/>
        <end position="617"/>
    </location>
</feature>
<comment type="pathway">
    <text evidence="1">Amino-acid biosynthesis; L-arginine biosynthesis; N(2)-acetyl-L-ornithine from L-glutamate: step 2/4.</text>
</comment>
<dbReference type="InterPro" id="IPR013083">
    <property type="entry name" value="Znf_RING/FYVE/PHD"/>
</dbReference>
<dbReference type="CDD" id="cd04263">
    <property type="entry name" value="DUF619-NAGK-FABP"/>
    <property type="match status" value="1"/>
</dbReference>
<feature type="region of interest" description="Disordered" evidence="9">
    <location>
        <begin position="1203"/>
        <end position="1223"/>
    </location>
</feature>
<dbReference type="Pfam" id="PF01118">
    <property type="entry name" value="Semialdhyde_dh"/>
    <property type="match status" value="1"/>
</dbReference>
<keyword evidence="2" id="KW-0055">Arginine biosynthesis</keyword>
<feature type="compositionally biased region" description="Basic and acidic residues" evidence="9">
    <location>
        <begin position="1280"/>
        <end position="1299"/>
    </location>
</feature>
<dbReference type="InterPro" id="IPR036291">
    <property type="entry name" value="NAD(P)-bd_dom_sf"/>
</dbReference>
<dbReference type="PROSITE" id="PS51731">
    <property type="entry name" value="GNAT_NAGS"/>
    <property type="match status" value="1"/>
</dbReference>
<dbReference type="SUPFAM" id="SSF57850">
    <property type="entry name" value="RING/U-box"/>
    <property type="match status" value="1"/>
</dbReference>
<dbReference type="Gene3D" id="3.40.1160.10">
    <property type="entry name" value="Acetylglutamate kinase-like"/>
    <property type="match status" value="1"/>
</dbReference>
<evidence type="ECO:0000256" key="8">
    <source>
        <dbReference type="PROSITE-ProRule" id="PRU00175"/>
    </source>
</evidence>
<feature type="domain" description="RING-type" evidence="10">
    <location>
        <begin position="1454"/>
        <end position="1496"/>
    </location>
</feature>
<keyword evidence="8" id="KW-0862">Zinc</keyword>
<dbReference type="CDD" id="cd16461">
    <property type="entry name" value="RING-H2_EL5-like"/>
    <property type="match status" value="1"/>
</dbReference>
<feature type="compositionally biased region" description="Polar residues" evidence="9">
    <location>
        <begin position="406"/>
        <end position="415"/>
    </location>
</feature>
<feature type="region of interest" description="Disordered" evidence="9">
    <location>
        <begin position="767"/>
        <end position="845"/>
    </location>
</feature>
<proteinExistence type="predicted"/>
<evidence type="ECO:0000256" key="7">
    <source>
        <dbReference type="ARBA" id="ARBA00022840"/>
    </source>
</evidence>
<evidence type="ECO:0000259" key="10">
    <source>
        <dbReference type="PROSITE" id="PS50089"/>
    </source>
</evidence>
<feature type="region of interest" description="Disordered" evidence="9">
    <location>
        <begin position="267"/>
        <end position="296"/>
    </location>
</feature>